<evidence type="ECO:0000313" key="2">
    <source>
        <dbReference type="Proteomes" id="UP001152747"/>
    </source>
</evidence>
<dbReference type="AlphaFoldDB" id="A0A9P1N8G6"/>
<proteinExistence type="predicted"/>
<protein>
    <submittedName>
        <fullName evidence="1">Uncharacterized protein</fullName>
    </submittedName>
</protein>
<dbReference type="Proteomes" id="UP001152747">
    <property type="component" value="Unassembled WGS sequence"/>
</dbReference>
<reference evidence="1" key="1">
    <citation type="submission" date="2022-11" db="EMBL/GenBank/DDBJ databases">
        <authorList>
            <person name="Kikuchi T."/>
        </authorList>
    </citation>
    <scope>NUCLEOTIDE SEQUENCE</scope>
    <source>
        <strain evidence="1">PS1010</strain>
    </source>
</reference>
<name>A0A9P1N8G6_9PELO</name>
<evidence type="ECO:0000313" key="1">
    <source>
        <dbReference type="EMBL" id="CAI5451991.1"/>
    </source>
</evidence>
<accession>A0A9P1N8G6</accession>
<gene>
    <name evidence="1" type="ORF">CAMP_LOCUS14628</name>
</gene>
<sequence>MRIIADQLHHITLRILLNMTCPINRMMRHKRSDAKSNRTPTLLAWMSSSRACEQKVQVKQRPRIIRLVKEQLHRNADLEDARILELELSKRRVSGYGHSETTTVICSSPSFFVFCYPASKVCLVVRGTENVEAIVKC</sequence>
<dbReference type="EMBL" id="CANHGI010000005">
    <property type="protein sequence ID" value="CAI5451991.1"/>
    <property type="molecule type" value="Genomic_DNA"/>
</dbReference>
<keyword evidence="2" id="KW-1185">Reference proteome</keyword>
<organism evidence="1 2">
    <name type="scientific">Caenorhabditis angaria</name>
    <dbReference type="NCBI Taxonomy" id="860376"/>
    <lineage>
        <taxon>Eukaryota</taxon>
        <taxon>Metazoa</taxon>
        <taxon>Ecdysozoa</taxon>
        <taxon>Nematoda</taxon>
        <taxon>Chromadorea</taxon>
        <taxon>Rhabditida</taxon>
        <taxon>Rhabditina</taxon>
        <taxon>Rhabditomorpha</taxon>
        <taxon>Rhabditoidea</taxon>
        <taxon>Rhabditidae</taxon>
        <taxon>Peloderinae</taxon>
        <taxon>Caenorhabditis</taxon>
    </lineage>
</organism>
<comment type="caution">
    <text evidence="1">The sequence shown here is derived from an EMBL/GenBank/DDBJ whole genome shotgun (WGS) entry which is preliminary data.</text>
</comment>